<dbReference type="InterPro" id="IPR036812">
    <property type="entry name" value="NAD(P)_OxRdtase_dom_sf"/>
</dbReference>
<reference evidence="2 3" key="1">
    <citation type="submission" date="2023-09" db="EMBL/GenBank/DDBJ databases">
        <title>Nesidiocoris tenuis whole genome shotgun sequence.</title>
        <authorList>
            <person name="Shibata T."/>
            <person name="Shimoda M."/>
            <person name="Kobayashi T."/>
            <person name="Uehara T."/>
        </authorList>
    </citation>
    <scope>NUCLEOTIDE SEQUENCE [LARGE SCALE GENOMIC DNA]</scope>
    <source>
        <strain evidence="2 3">Japan</strain>
    </source>
</reference>
<dbReference type="InterPro" id="IPR018170">
    <property type="entry name" value="Aldo/ket_reductase_CS"/>
</dbReference>
<evidence type="ECO:0000259" key="1">
    <source>
        <dbReference type="Pfam" id="PF00248"/>
    </source>
</evidence>
<dbReference type="PANTHER" id="PTHR11732">
    <property type="entry name" value="ALDO/KETO REDUCTASE"/>
    <property type="match status" value="1"/>
</dbReference>
<organism evidence="2 3">
    <name type="scientific">Nesidiocoris tenuis</name>
    <dbReference type="NCBI Taxonomy" id="355587"/>
    <lineage>
        <taxon>Eukaryota</taxon>
        <taxon>Metazoa</taxon>
        <taxon>Ecdysozoa</taxon>
        <taxon>Arthropoda</taxon>
        <taxon>Hexapoda</taxon>
        <taxon>Insecta</taxon>
        <taxon>Pterygota</taxon>
        <taxon>Neoptera</taxon>
        <taxon>Paraneoptera</taxon>
        <taxon>Hemiptera</taxon>
        <taxon>Heteroptera</taxon>
        <taxon>Panheteroptera</taxon>
        <taxon>Cimicomorpha</taxon>
        <taxon>Miridae</taxon>
        <taxon>Dicyphina</taxon>
        <taxon>Nesidiocoris</taxon>
    </lineage>
</organism>
<name>A0ABN7B4H9_9HEMI</name>
<keyword evidence="3" id="KW-1185">Reference proteome</keyword>
<proteinExistence type="predicted"/>
<dbReference type="EMBL" id="AP028917">
    <property type="protein sequence ID" value="BES98537.1"/>
    <property type="molecule type" value="Genomic_DNA"/>
</dbReference>
<protein>
    <submittedName>
        <fullName evidence="2">Reductase</fullName>
    </submittedName>
</protein>
<dbReference type="PROSITE" id="PS00798">
    <property type="entry name" value="ALDOKETO_REDUCTASE_1"/>
    <property type="match status" value="1"/>
</dbReference>
<dbReference type="Gene3D" id="3.20.20.100">
    <property type="entry name" value="NADP-dependent oxidoreductase domain"/>
    <property type="match status" value="1"/>
</dbReference>
<accession>A0ABN7B4H9</accession>
<evidence type="ECO:0000313" key="3">
    <source>
        <dbReference type="Proteomes" id="UP001307889"/>
    </source>
</evidence>
<dbReference type="PIRSF" id="PIRSF000097">
    <property type="entry name" value="AKR"/>
    <property type="match status" value="1"/>
</dbReference>
<feature type="domain" description="NADP-dependent oxidoreductase" evidence="1">
    <location>
        <begin position="25"/>
        <end position="287"/>
    </location>
</feature>
<evidence type="ECO:0000313" key="2">
    <source>
        <dbReference type="EMBL" id="BES98537.1"/>
    </source>
</evidence>
<dbReference type="PRINTS" id="PR00069">
    <property type="entry name" value="ALDKETRDTASE"/>
</dbReference>
<dbReference type="SUPFAM" id="SSF51430">
    <property type="entry name" value="NAD(P)-linked oxidoreductase"/>
    <property type="match status" value="1"/>
</dbReference>
<sequence>MVSETVELNNGAKMPVLGLGTSGGYENEVKQAVLDALDLGYRHIDTAHYYRNEKEIGQALNRKIDEGVVRREDVFLVSKLWNTFHNENSVLPAIKRSLSDLGVDYVDLYLVHWPVALKDGWDLEPKDSEGRFILSDSDFTKTWKAMEQCVKLGLAKSIGLSNFNRSQIQRIWDVAEIKPVVNQVECHPYLAIKEHVEFCKSKGIVVTAYRPIAGHNKLSDTSPINDPLINQLAEKYGKNPAQIMLRLQLQRGIVVIPKSTNKQRMKSNMEVFDFQLSSDEMEALLQLDKGEAGRTIPAEEIKNHKEYPFSGEF</sequence>
<dbReference type="InterPro" id="IPR020471">
    <property type="entry name" value="AKR"/>
</dbReference>
<dbReference type="Proteomes" id="UP001307889">
    <property type="component" value="Chromosome 9"/>
</dbReference>
<gene>
    <name evidence="2" type="ORF">NTJ_11352</name>
</gene>
<dbReference type="PROSITE" id="PS00062">
    <property type="entry name" value="ALDOKETO_REDUCTASE_2"/>
    <property type="match status" value="1"/>
</dbReference>
<dbReference type="PROSITE" id="PS00063">
    <property type="entry name" value="ALDOKETO_REDUCTASE_3"/>
    <property type="match status" value="1"/>
</dbReference>
<dbReference type="InterPro" id="IPR023210">
    <property type="entry name" value="NADP_OxRdtase_dom"/>
</dbReference>
<dbReference type="Pfam" id="PF00248">
    <property type="entry name" value="Aldo_ket_red"/>
    <property type="match status" value="1"/>
</dbReference>